<dbReference type="Proteomes" id="UP000321491">
    <property type="component" value="Unassembled WGS sequence"/>
</dbReference>
<keyword evidence="2" id="KW-0964">Secreted</keyword>
<evidence type="ECO:0000313" key="3">
    <source>
        <dbReference type="EMBL" id="GEN30674.1"/>
    </source>
</evidence>
<reference evidence="3 4" key="1">
    <citation type="submission" date="2019-07" db="EMBL/GenBank/DDBJ databases">
        <title>Whole genome shotgun sequence of Cerasibacillus quisquiliarum NBRC 102429.</title>
        <authorList>
            <person name="Hosoyama A."/>
            <person name="Uohara A."/>
            <person name="Ohji S."/>
            <person name="Ichikawa N."/>
        </authorList>
    </citation>
    <scope>NUCLEOTIDE SEQUENCE [LARGE SCALE GENOMIC DNA]</scope>
    <source>
        <strain evidence="3 4">NBRC 102429</strain>
    </source>
</reference>
<name>A0A511UVS4_9BACI</name>
<protein>
    <recommendedName>
        <fullName evidence="5">Phospholipase A2 domain-containing protein</fullName>
    </recommendedName>
</protein>
<dbReference type="GO" id="GO:0006644">
    <property type="term" value="P:phospholipid metabolic process"/>
    <property type="evidence" value="ECO:0007669"/>
    <property type="project" value="InterPro"/>
</dbReference>
<dbReference type="GO" id="GO:0004623">
    <property type="term" value="F:phospholipase A2 activity"/>
    <property type="evidence" value="ECO:0007669"/>
    <property type="project" value="InterPro"/>
</dbReference>
<evidence type="ECO:0000313" key="4">
    <source>
        <dbReference type="Proteomes" id="UP000321491"/>
    </source>
</evidence>
<dbReference type="InterPro" id="IPR036444">
    <property type="entry name" value="PLipase_A2_dom_sf"/>
</dbReference>
<organism evidence="3 4">
    <name type="scientific">Cerasibacillus quisquiliarum</name>
    <dbReference type="NCBI Taxonomy" id="227865"/>
    <lineage>
        <taxon>Bacteria</taxon>
        <taxon>Bacillati</taxon>
        <taxon>Bacillota</taxon>
        <taxon>Bacilli</taxon>
        <taxon>Bacillales</taxon>
        <taxon>Bacillaceae</taxon>
        <taxon>Cerasibacillus</taxon>
    </lineage>
</organism>
<dbReference type="OrthoDB" id="5125543at2"/>
<dbReference type="AlphaFoldDB" id="A0A511UVS4"/>
<dbReference type="Gene3D" id="1.20.90.10">
    <property type="entry name" value="Phospholipase A2 domain"/>
    <property type="match status" value="1"/>
</dbReference>
<dbReference type="RefSeq" id="WP_146936153.1">
    <property type="nucleotide sequence ID" value="NZ_BJXW01000009.1"/>
</dbReference>
<evidence type="ECO:0000256" key="2">
    <source>
        <dbReference type="ARBA" id="ARBA00022525"/>
    </source>
</evidence>
<proteinExistence type="predicted"/>
<dbReference type="InterPro" id="IPR033113">
    <property type="entry name" value="PLA2_histidine"/>
</dbReference>
<comment type="caution">
    <text evidence="3">The sequence shown here is derived from an EMBL/GenBank/DDBJ whole genome shotgun (WGS) entry which is preliminary data.</text>
</comment>
<gene>
    <name evidence="3" type="ORF">CQU01_09120</name>
</gene>
<sequence length="264" mass="29207">MFGNGRHLTQEEVVKLEIMEKEAVDKIKAYASNFIQEVSNLPTEEQAFIYDMYHPAFKENVRYKGFIGIGTTHYQKYGDDLLVEFNEISIPEKDKTVKTIHGYFNFRVADKVLSQKVEIVKNGDLVVNDTSVAETDSFYIPSGDFPNDPDYTPGEISNDGLITPQWGALCVNACCKFRKYGNPFGTLVTYRHCGSNCGTIGDYGGGTPVNALDRCCASHDACWANFGSWDCDCDRNLVNCARNTSNAGSSRVANFFAGVVAANC</sequence>
<evidence type="ECO:0008006" key="5">
    <source>
        <dbReference type="Google" id="ProtNLM"/>
    </source>
</evidence>
<dbReference type="PROSITE" id="PS00118">
    <property type="entry name" value="PA2_HIS"/>
    <property type="match status" value="1"/>
</dbReference>
<dbReference type="GO" id="GO:0050482">
    <property type="term" value="P:arachidonate secretion"/>
    <property type="evidence" value="ECO:0007669"/>
    <property type="project" value="InterPro"/>
</dbReference>
<evidence type="ECO:0000256" key="1">
    <source>
        <dbReference type="ARBA" id="ARBA00004613"/>
    </source>
</evidence>
<dbReference type="GO" id="GO:0005576">
    <property type="term" value="C:extracellular region"/>
    <property type="evidence" value="ECO:0007669"/>
    <property type="project" value="UniProtKB-SubCell"/>
</dbReference>
<accession>A0A511UVS4</accession>
<dbReference type="SUPFAM" id="SSF48619">
    <property type="entry name" value="Phospholipase A2, PLA2"/>
    <property type="match status" value="1"/>
</dbReference>
<dbReference type="EMBL" id="BJXW01000009">
    <property type="protein sequence ID" value="GEN30674.1"/>
    <property type="molecule type" value="Genomic_DNA"/>
</dbReference>
<comment type="subcellular location">
    <subcellularLocation>
        <location evidence="1">Secreted</location>
    </subcellularLocation>
</comment>
<keyword evidence="4" id="KW-1185">Reference proteome</keyword>